<dbReference type="AlphaFoldDB" id="A0A822DIV6"/>
<dbReference type="Proteomes" id="UP000663848">
    <property type="component" value="Unassembled WGS sequence"/>
</dbReference>
<sequence length="64" mass="7565">TELEQQRFQLTTEEKQLRQKLADEKRVYTQIKNDLKNLPNHVETLKASVEKQQKLVESKTVSPK</sequence>
<comment type="caution">
    <text evidence="1">The sequence shown here is derived from an EMBL/GenBank/DDBJ whole genome shotgun (WGS) entry which is preliminary data.</text>
</comment>
<protein>
    <submittedName>
        <fullName evidence="1">Uncharacterized protein</fullName>
    </submittedName>
</protein>
<feature type="non-terminal residue" evidence="1">
    <location>
        <position position="64"/>
    </location>
</feature>
<evidence type="ECO:0000313" key="1">
    <source>
        <dbReference type="EMBL" id="CAF5074374.1"/>
    </source>
</evidence>
<name>A0A822DIV6_9BILA</name>
<proteinExistence type="predicted"/>
<accession>A0A822DIV6</accession>
<dbReference type="EMBL" id="CAJOBR010061942">
    <property type="protein sequence ID" value="CAF5074374.1"/>
    <property type="molecule type" value="Genomic_DNA"/>
</dbReference>
<gene>
    <name evidence="1" type="ORF">QYT958_LOCUS43486</name>
</gene>
<organism evidence="1 2">
    <name type="scientific">Rotaria socialis</name>
    <dbReference type="NCBI Taxonomy" id="392032"/>
    <lineage>
        <taxon>Eukaryota</taxon>
        <taxon>Metazoa</taxon>
        <taxon>Spiralia</taxon>
        <taxon>Gnathifera</taxon>
        <taxon>Rotifera</taxon>
        <taxon>Eurotatoria</taxon>
        <taxon>Bdelloidea</taxon>
        <taxon>Philodinida</taxon>
        <taxon>Philodinidae</taxon>
        <taxon>Rotaria</taxon>
    </lineage>
</organism>
<feature type="non-terminal residue" evidence="1">
    <location>
        <position position="1"/>
    </location>
</feature>
<evidence type="ECO:0000313" key="2">
    <source>
        <dbReference type="Proteomes" id="UP000663848"/>
    </source>
</evidence>
<reference evidence="1" key="1">
    <citation type="submission" date="2021-02" db="EMBL/GenBank/DDBJ databases">
        <authorList>
            <person name="Nowell W R."/>
        </authorList>
    </citation>
    <scope>NUCLEOTIDE SEQUENCE</scope>
</reference>